<dbReference type="RefSeq" id="YP_009102067.1">
    <property type="nucleotide sequence ID" value="NC_025447.1"/>
</dbReference>
<evidence type="ECO:0000256" key="2">
    <source>
        <dbReference type="ARBA" id="ARBA00022840"/>
    </source>
</evidence>
<dbReference type="KEGG" id="vg:22111520"/>
<dbReference type="OrthoDB" id="3129at10239"/>
<dbReference type="PANTHER" id="PTHR30473">
    <property type="entry name" value="PROTEIN PHOH"/>
    <property type="match status" value="1"/>
</dbReference>
<dbReference type="Proteomes" id="UP000029889">
    <property type="component" value="Segment"/>
</dbReference>
<evidence type="ECO:0000256" key="3">
    <source>
        <dbReference type="ARBA" id="ARBA00046345"/>
    </source>
</evidence>
<dbReference type="InterPro" id="IPR002716">
    <property type="entry name" value="PIN_dom"/>
</dbReference>
<dbReference type="Gene3D" id="3.40.50.1010">
    <property type="entry name" value="5'-nuclease"/>
    <property type="match status" value="1"/>
</dbReference>
<dbReference type="CDD" id="cd09883">
    <property type="entry name" value="PIN_VapC_PhoHL-ATPase"/>
    <property type="match status" value="1"/>
</dbReference>
<dbReference type="EMBL" id="KM507819">
    <property type="protein sequence ID" value="AIT14370.1"/>
    <property type="molecule type" value="Genomic_DNA"/>
</dbReference>
<dbReference type="PANTHER" id="PTHR30473:SF2">
    <property type="entry name" value="PIN DOMAIN-CONTAINING PROTEIN"/>
    <property type="match status" value="1"/>
</dbReference>
<reference evidence="5 6" key="1">
    <citation type="submission" date="2014-09" db="EMBL/GenBank/DDBJ databases">
        <authorList>
            <person name="Lapin J.S."/>
            <person name="Pope W.H."/>
            <person name="Hua J."/>
            <person name="Ford M.E."/>
            <person name="Conway J.F."/>
            <person name="Hatfull G.F."/>
            <person name="Hendrix R.W."/>
        </authorList>
    </citation>
    <scope>NUCLEOTIDE SEQUENCE [LARGE SCALE GENOMIC DNA]</scope>
</reference>
<accession>A0A097EY86</accession>
<protein>
    <submittedName>
        <fullName evidence="5">PhoH-like protein</fullName>
    </submittedName>
</protein>
<dbReference type="Pfam" id="PF13638">
    <property type="entry name" value="PIN_4"/>
    <property type="match status" value="1"/>
</dbReference>
<dbReference type="InterPro" id="IPR029060">
    <property type="entry name" value="PIN-like_dom_sf"/>
</dbReference>
<evidence type="ECO:0000313" key="5">
    <source>
        <dbReference type="EMBL" id="AIT14370.1"/>
    </source>
</evidence>
<dbReference type="SUPFAM" id="SSF52540">
    <property type="entry name" value="P-loop containing nucleoside triphosphate hydrolases"/>
    <property type="match status" value="1"/>
</dbReference>
<organism evidence="5 6">
    <name type="scientific">Escherichia phage 121Q</name>
    <dbReference type="NCBI Taxonomy" id="1555202"/>
    <lineage>
        <taxon>Viruses</taxon>
        <taxon>Duplodnaviria</taxon>
        <taxon>Heunggongvirae</taxon>
        <taxon>Uroviricota</taxon>
        <taxon>Caudoviricetes</taxon>
        <taxon>Asteriusvirus</taxon>
        <taxon>Asteriusvirus av121Q</taxon>
    </lineage>
</organism>
<name>A0A097EY86_9CAUD</name>
<dbReference type="GO" id="GO:0005524">
    <property type="term" value="F:ATP binding"/>
    <property type="evidence" value="ECO:0007669"/>
    <property type="project" value="UniProtKB-KW"/>
</dbReference>
<dbReference type="InterPro" id="IPR027417">
    <property type="entry name" value="P-loop_NTPase"/>
</dbReference>
<sequence length="479" mass="53239">MKKYTIDTNVLLSDPNASIAFDGAAIILPFTVLEELDSIKSRNVDVSRDARVAIRNIEAIIADASHDEISSTGVNIADVHTNMNPDSKLFVITNEEAEALIRTKGTEEKVQTLLKSTVPDDKIILVALATESVLVTRDINMRIKALSYGVEVQDYRHDIVIGDSDLIHIGQHHLEINFWEVYSNLTNTNIQSEQVGRRLYHYISKSLIEHLLPQNLCIGDYLYDDADVLFVYEGQSAIEEDDGTLTPEDILVFQDIGQSVSLRAKVWDIKAKNIQQALAINSILDPDVHLTVLLGSAGTGKTLITIATALELVLEKRKYDRIIFSKTQDSQFEDIGFLPGSEAEKVIPFCGAAIDALEFLHKDDANPQGSIEEIMKRNVIQFKALNFVRGRSFTNTILVVDEFQNITPAQAKTILTRAGLNCKVVIMGNLSQIDSKFISPVNSGLTYVTEKFKDWAGCRVIELEGVVRSPLAEFAEENM</sequence>
<keyword evidence="2" id="KW-0067">ATP-binding</keyword>
<dbReference type="InterPro" id="IPR003714">
    <property type="entry name" value="PhoH"/>
</dbReference>
<feature type="domain" description="PIN" evidence="4">
    <location>
        <begin position="2"/>
        <end position="143"/>
    </location>
</feature>
<evidence type="ECO:0000259" key="4">
    <source>
        <dbReference type="SMART" id="SM00670"/>
    </source>
</evidence>
<evidence type="ECO:0000256" key="1">
    <source>
        <dbReference type="ARBA" id="ARBA00022741"/>
    </source>
</evidence>
<dbReference type="GeneID" id="22111520"/>
<gene>
    <name evidence="5" type="primary">480</name>
    <name evidence="5" type="ORF">PBI_121Q_480</name>
</gene>
<dbReference type="SUPFAM" id="SSF88723">
    <property type="entry name" value="PIN domain-like"/>
    <property type="match status" value="1"/>
</dbReference>
<keyword evidence="1" id="KW-0547">Nucleotide-binding</keyword>
<keyword evidence="6" id="KW-1185">Reference proteome</keyword>
<dbReference type="Pfam" id="PF02562">
    <property type="entry name" value="PhoH"/>
    <property type="match status" value="1"/>
</dbReference>
<dbReference type="Gene3D" id="3.40.50.300">
    <property type="entry name" value="P-loop containing nucleotide triphosphate hydrolases"/>
    <property type="match status" value="1"/>
</dbReference>
<proteinExistence type="inferred from homology"/>
<dbReference type="SMART" id="SM00670">
    <property type="entry name" value="PINc"/>
    <property type="match status" value="1"/>
</dbReference>
<comment type="similarity">
    <text evidence="3">In the N-terminal section; belongs to the PINc/VapC protein family.</text>
</comment>
<evidence type="ECO:0000313" key="6">
    <source>
        <dbReference type="Proteomes" id="UP000029889"/>
    </source>
</evidence>
<dbReference type="InterPro" id="IPR051451">
    <property type="entry name" value="PhoH2-like"/>
</dbReference>